<sequence>MDTGTKITVVAKHSSDNGHVTPDPDPLHSRFHTLCTWLRRFMPLVTALGSLLIGGFFLIHTPVGHIPDIWSHVYRVSSITHGDFLAHPVNSRSLFHNVDAGAVGGRVDRAWMEFGWSTYDGYDPSIALPESVQSESDGLVDLPFNNTATNPPLTYAPQVLAFGVGGMLHLPVSTIYIMAEVSMLLAYCLCMFLGIRALPRWRIGTGFVMLLPPLLFRSSFAISADSFTQAIVFLFTCMVFRTAHKEVSHSYCLVLGLVGLTVAMCKFIYMPLALMALLAPLLQKWLKDAERIDRLDLIVLSGFTALSLIWECVWTSVNSWYTTAPMFVSFQAMQARKHELLAHPGEIASVVQRIMWAICHGQGNNTPYGGSLILQLAWIGIAMMVVILVIATATKSESKYDSLFSWCFTAIGLGILFLTYLALWLQYSSFNLPGVNGMQMRYFFPLALGFALVTFTGLSGLTARFANYGKTRQQASEKTNLPSLA</sequence>
<accession>A0ABD4AFP2</accession>
<dbReference type="Proteomes" id="UP000033652">
    <property type="component" value="Unassembled WGS sequence"/>
</dbReference>
<dbReference type="EMBL" id="JXBX01000009">
    <property type="protein sequence ID" value="KJY53668.1"/>
    <property type="molecule type" value="Genomic_DNA"/>
</dbReference>
<feature type="transmembrane region" description="Helical" evidence="1">
    <location>
        <begin position="41"/>
        <end position="60"/>
    </location>
</feature>
<feature type="transmembrane region" description="Helical" evidence="1">
    <location>
        <begin position="175"/>
        <end position="198"/>
    </location>
</feature>
<dbReference type="Pfam" id="PF09913">
    <property type="entry name" value="DUF2142"/>
    <property type="match status" value="1"/>
</dbReference>
<dbReference type="InterPro" id="IPR018674">
    <property type="entry name" value="DUF2142_membrane"/>
</dbReference>
<keyword evidence="1" id="KW-1133">Transmembrane helix</keyword>
<evidence type="ECO:0008006" key="4">
    <source>
        <dbReference type="Google" id="ProtNLM"/>
    </source>
</evidence>
<feature type="transmembrane region" description="Helical" evidence="1">
    <location>
        <begin position="372"/>
        <end position="391"/>
    </location>
</feature>
<keyword evidence="1" id="KW-0812">Transmembrane</keyword>
<organism evidence="2 3">
    <name type="scientific">Bifidobacterium coryneforme</name>
    <dbReference type="NCBI Taxonomy" id="1687"/>
    <lineage>
        <taxon>Bacteria</taxon>
        <taxon>Bacillati</taxon>
        <taxon>Actinomycetota</taxon>
        <taxon>Actinomycetes</taxon>
        <taxon>Bifidobacteriales</taxon>
        <taxon>Bifidobacteriaceae</taxon>
        <taxon>Bifidobacterium</taxon>
    </lineage>
</organism>
<dbReference type="AlphaFoldDB" id="A0ABD4AFP2"/>
<name>A0ABD4AFP2_9BIFI</name>
<dbReference type="RefSeq" id="WP_156149498.1">
    <property type="nucleotide sequence ID" value="NZ_KQ033865.1"/>
</dbReference>
<feature type="transmembrane region" description="Helical" evidence="1">
    <location>
        <begin position="253"/>
        <end position="277"/>
    </location>
</feature>
<feature type="transmembrane region" description="Helical" evidence="1">
    <location>
        <begin position="443"/>
        <end position="463"/>
    </location>
</feature>
<protein>
    <recommendedName>
        <fullName evidence="4">Glycosyltransferase RgtA/B/C/D-like domain-containing protein</fullName>
    </recommendedName>
</protein>
<evidence type="ECO:0000313" key="2">
    <source>
        <dbReference type="EMBL" id="KJY53668.1"/>
    </source>
</evidence>
<evidence type="ECO:0000313" key="3">
    <source>
        <dbReference type="Proteomes" id="UP000033652"/>
    </source>
</evidence>
<feature type="transmembrane region" description="Helical" evidence="1">
    <location>
        <begin position="297"/>
        <end position="317"/>
    </location>
</feature>
<gene>
    <name evidence="2" type="ORF">JF68_10280</name>
</gene>
<feature type="transmembrane region" description="Helical" evidence="1">
    <location>
        <begin position="219"/>
        <end position="241"/>
    </location>
</feature>
<comment type="caution">
    <text evidence="2">The sequence shown here is derived from an EMBL/GenBank/DDBJ whole genome shotgun (WGS) entry which is preliminary data.</text>
</comment>
<evidence type="ECO:0000256" key="1">
    <source>
        <dbReference type="SAM" id="Phobius"/>
    </source>
</evidence>
<feature type="transmembrane region" description="Helical" evidence="1">
    <location>
        <begin position="403"/>
        <end position="423"/>
    </location>
</feature>
<reference evidence="2 3" key="1">
    <citation type="submission" date="2014-12" db="EMBL/GenBank/DDBJ databases">
        <title>Comparative genomics of the lactic acid bacteria isolated from the honey bee gut.</title>
        <authorList>
            <person name="Ellegaard K.M."/>
            <person name="Tamarit D."/>
            <person name="Javelind E."/>
            <person name="Olofsson T."/>
            <person name="Andersson S.G."/>
            <person name="Vasquez A."/>
        </authorList>
    </citation>
    <scope>NUCLEOTIDE SEQUENCE [LARGE SCALE GENOMIC DNA]</scope>
    <source>
        <strain evidence="2 3">Bma6</strain>
    </source>
</reference>
<proteinExistence type="predicted"/>
<keyword evidence="1" id="KW-0472">Membrane</keyword>